<dbReference type="InterPro" id="IPR036388">
    <property type="entry name" value="WH-like_DNA-bd_sf"/>
</dbReference>
<dbReference type="GO" id="GO:0003909">
    <property type="term" value="F:DNA ligase activity"/>
    <property type="evidence" value="ECO:0007669"/>
    <property type="project" value="InterPro"/>
</dbReference>
<dbReference type="Proteomes" id="UP000185744">
    <property type="component" value="Unassembled WGS sequence"/>
</dbReference>
<dbReference type="InterPro" id="IPR016059">
    <property type="entry name" value="DNA_ligase_ATP-dep_CS"/>
</dbReference>
<accession>A0A1Q6DU99</accession>
<protein>
    <submittedName>
        <fullName evidence="2">Transcriptional regulator containing HTH domain, ArsR family</fullName>
    </submittedName>
</protein>
<reference evidence="2" key="1">
    <citation type="submission" date="2016-12" db="EMBL/GenBank/DDBJ databases">
        <title>Discovery of methanogenic haloarchaea.</title>
        <authorList>
            <person name="Sorokin D.Y."/>
            <person name="Makarova K.S."/>
            <person name="Abbas B."/>
            <person name="Ferrer M."/>
            <person name="Golyshin P.N."/>
        </authorList>
    </citation>
    <scope>NUCLEOTIDE SEQUENCE [LARGE SCALE GENOMIC DNA]</scope>
    <source>
        <strain evidence="2">HMET1</strain>
    </source>
</reference>
<proteinExistence type="predicted"/>
<dbReference type="STRING" id="1903181.BTN85_0385"/>
<dbReference type="SUPFAM" id="SSF46785">
    <property type="entry name" value="Winged helix' DNA-binding domain"/>
    <property type="match status" value="1"/>
</dbReference>
<comment type="caution">
    <text evidence="2">The sequence shown here is derived from an EMBL/GenBank/DDBJ whole genome shotgun (WGS) entry which is preliminary data.</text>
</comment>
<sequence>MSQFIKELKMDGKRAKHHLNKLEEEEELIRSYQEGRRKYYSLDKEIKLEISPPPQGKFMLLSEKN</sequence>
<evidence type="ECO:0000256" key="1">
    <source>
        <dbReference type="SAM" id="Coils"/>
    </source>
</evidence>
<dbReference type="Gene3D" id="1.10.10.10">
    <property type="entry name" value="Winged helix-like DNA-binding domain superfamily/Winged helix DNA-binding domain"/>
    <property type="match status" value="1"/>
</dbReference>
<evidence type="ECO:0000313" key="2">
    <source>
        <dbReference type="EMBL" id="OKY77908.1"/>
    </source>
</evidence>
<feature type="coiled-coil region" evidence="1">
    <location>
        <begin position="5"/>
        <end position="35"/>
    </location>
</feature>
<keyword evidence="1" id="KW-0175">Coiled coil</keyword>
<dbReference type="PROSITE" id="PS00697">
    <property type="entry name" value="DNA_LIGASE_A1"/>
    <property type="match status" value="1"/>
</dbReference>
<name>A0A1Q6DU99_METT1</name>
<keyword evidence="3" id="KW-1185">Reference proteome</keyword>
<dbReference type="InParanoid" id="A0A1Q6DU99"/>
<dbReference type="AlphaFoldDB" id="A0A1Q6DU99"/>
<evidence type="ECO:0000313" key="3">
    <source>
        <dbReference type="Proteomes" id="UP000185744"/>
    </source>
</evidence>
<gene>
    <name evidence="2" type="ORF">BTN85_0385</name>
</gene>
<dbReference type="EMBL" id="MSDW01000001">
    <property type="protein sequence ID" value="OKY77908.1"/>
    <property type="molecule type" value="Genomic_DNA"/>
</dbReference>
<dbReference type="InterPro" id="IPR036390">
    <property type="entry name" value="WH_DNA-bd_sf"/>
</dbReference>
<organism evidence="2 3">
    <name type="scientific">Methanohalarchaeum thermophilum</name>
    <dbReference type="NCBI Taxonomy" id="1903181"/>
    <lineage>
        <taxon>Archaea</taxon>
        <taxon>Methanobacteriati</taxon>
        <taxon>Methanobacteriota</taxon>
        <taxon>Methanonatronarchaeia</taxon>
        <taxon>Methanonatronarchaeales</taxon>
        <taxon>Methanonatronarchaeaceae</taxon>
        <taxon>Candidatus Methanohalarchaeum</taxon>
    </lineage>
</organism>